<feature type="region of interest" description="Disordered" evidence="1">
    <location>
        <begin position="1208"/>
        <end position="1305"/>
    </location>
</feature>
<proteinExistence type="predicted"/>
<feature type="compositionally biased region" description="Basic and acidic residues" evidence="1">
    <location>
        <begin position="645"/>
        <end position="658"/>
    </location>
</feature>
<name>A0A4Y2QHD8_ARAVE</name>
<comment type="caution">
    <text evidence="3">The sequence shown here is derived from an EMBL/GenBank/DDBJ whole genome shotgun (WGS) entry which is preliminary data.</text>
</comment>
<evidence type="ECO:0000313" key="4">
    <source>
        <dbReference type="Proteomes" id="UP000499080"/>
    </source>
</evidence>
<feature type="compositionally biased region" description="Basic and acidic residues" evidence="1">
    <location>
        <begin position="689"/>
        <end position="702"/>
    </location>
</feature>
<feature type="region of interest" description="Disordered" evidence="1">
    <location>
        <begin position="2113"/>
        <end position="2168"/>
    </location>
</feature>
<feature type="compositionally biased region" description="Polar residues" evidence="1">
    <location>
        <begin position="1"/>
        <end position="12"/>
    </location>
</feature>
<dbReference type="OrthoDB" id="245697at2759"/>
<feature type="compositionally biased region" description="Basic and acidic residues" evidence="1">
    <location>
        <begin position="1079"/>
        <end position="1153"/>
    </location>
</feature>
<dbReference type="PROSITE" id="PS50010">
    <property type="entry name" value="DH_2"/>
    <property type="match status" value="1"/>
</dbReference>
<feature type="compositionally biased region" description="Basic and acidic residues" evidence="1">
    <location>
        <begin position="526"/>
        <end position="574"/>
    </location>
</feature>
<feature type="compositionally biased region" description="Basic and acidic residues" evidence="1">
    <location>
        <begin position="1848"/>
        <end position="1858"/>
    </location>
</feature>
<feature type="compositionally biased region" description="Polar residues" evidence="1">
    <location>
        <begin position="1002"/>
        <end position="1020"/>
    </location>
</feature>
<feature type="compositionally biased region" description="Basic and acidic residues" evidence="1">
    <location>
        <begin position="1490"/>
        <end position="1499"/>
    </location>
</feature>
<dbReference type="GO" id="GO:0005085">
    <property type="term" value="F:guanyl-nucleotide exchange factor activity"/>
    <property type="evidence" value="ECO:0007669"/>
    <property type="project" value="InterPro"/>
</dbReference>
<evidence type="ECO:0000313" key="3">
    <source>
        <dbReference type="EMBL" id="GBN62708.1"/>
    </source>
</evidence>
<dbReference type="EMBL" id="BGPR01013894">
    <property type="protein sequence ID" value="GBN62708.1"/>
    <property type="molecule type" value="Genomic_DNA"/>
</dbReference>
<feature type="compositionally biased region" description="Basic and acidic residues" evidence="1">
    <location>
        <begin position="1274"/>
        <end position="1290"/>
    </location>
</feature>
<feature type="compositionally biased region" description="Pro residues" evidence="1">
    <location>
        <begin position="1518"/>
        <end position="1530"/>
    </location>
</feature>
<feature type="compositionally biased region" description="Basic and acidic residues" evidence="1">
    <location>
        <begin position="471"/>
        <end position="515"/>
    </location>
</feature>
<keyword evidence="4" id="KW-1185">Reference proteome</keyword>
<gene>
    <name evidence="3" type="ORF">AVEN_147202_1</name>
</gene>
<feature type="region of interest" description="Disordered" evidence="1">
    <location>
        <begin position="1483"/>
        <end position="1547"/>
    </location>
</feature>
<feature type="compositionally biased region" description="Basic and acidic residues" evidence="1">
    <location>
        <begin position="322"/>
        <end position="343"/>
    </location>
</feature>
<feature type="region of interest" description="Disordered" evidence="1">
    <location>
        <begin position="203"/>
        <end position="240"/>
    </location>
</feature>
<feature type="compositionally biased region" description="Basic and acidic residues" evidence="1">
    <location>
        <begin position="1927"/>
        <end position="1949"/>
    </location>
</feature>
<evidence type="ECO:0000259" key="2">
    <source>
        <dbReference type="PROSITE" id="PS50010"/>
    </source>
</evidence>
<feature type="compositionally biased region" description="Polar residues" evidence="1">
    <location>
        <begin position="1172"/>
        <end position="1189"/>
    </location>
</feature>
<evidence type="ECO:0000256" key="1">
    <source>
        <dbReference type="SAM" id="MobiDB-lite"/>
    </source>
</evidence>
<accession>A0A4Y2QHD8</accession>
<feature type="region of interest" description="Disordered" evidence="1">
    <location>
        <begin position="1"/>
        <end position="28"/>
    </location>
</feature>
<feature type="compositionally biased region" description="Low complexity" evidence="1">
    <location>
        <begin position="293"/>
        <end position="307"/>
    </location>
</feature>
<feature type="compositionally biased region" description="Polar residues" evidence="1">
    <location>
        <begin position="1976"/>
        <end position="1985"/>
    </location>
</feature>
<feature type="region of interest" description="Disordered" evidence="1">
    <location>
        <begin position="2291"/>
        <end position="2353"/>
    </location>
</feature>
<feature type="region of interest" description="Disordered" evidence="1">
    <location>
        <begin position="1824"/>
        <end position="1884"/>
    </location>
</feature>
<feature type="compositionally biased region" description="Basic and acidic residues" evidence="1">
    <location>
        <begin position="263"/>
        <end position="273"/>
    </location>
</feature>
<dbReference type="InterPro" id="IPR035899">
    <property type="entry name" value="DBL_dom_sf"/>
</dbReference>
<feature type="compositionally biased region" description="Polar residues" evidence="1">
    <location>
        <begin position="2325"/>
        <end position="2339"/>
    </location>
</feature>
<feature type="region of interest" description="Disordered" evidence="1">
    <location>
        <begin position="1610"/>
        <end position="1791"/>
    </location>
</feature>
<feature type="compositionally biased region" description="Basic and acidic residues" evidence="1">
    <location>
        <begin position="583"/>
        <end position="634"/>
    </location>
</feature>
<feature type="compositionally biased region" description="Basic and acidic residues" evidence="1">
    <location>
        <begin position="425"/>
        <end position="449"/>
    </location>
</feature>
<feature type="domain" description="DH" evidence="2">
    <location>
        <begin position="2368"/>
        <end position="2445"/>
    </location>
</feature>
<feature type="region of interest" description="Disordered" evidence="1">
    <location>
        <begin position="52"/>
        <end position="190"/>
    </location>
</feature>
<dbReference type="Gene3D" id="1.20.900.10">
    <property type="entry name" value="Dbl homology (DH) domain"/>
    <property type="match status" value="1"/>
</dbReference>
<feature type="region of interest" description="Disordered" evidence="1">
    <location>
        <begin position="1896"/>
        <end position="2077"/>
    </location>
</feature>
<protein>
    <recommendedName>
        <fullName evidence="2">DH domain-containing protein</fullName>
    </recommendedName>
</protein>
<feature type="compositionally biased region" description="Polar residues" evidence="1">
    <location>
        <begin position="1538"/>
        <end position="1547"/>
    </location>
</feature>
<organism evidence="3 4">
    <name type="scientific">Araneus ventricosus</name>
    <name type="common">Orbweaver spider</name>
    <name type="synonym">Epeira ventricosa</name>
    <dbReference type="NCBI Taxonomy" id="182803"/>
    <lineage>
        <taxon>Eukaryota</taxon>
        <taxon>Metazoa</taxon>
        <taxon>Ecdysozoa</taxon>
        <taxon>Arthropoda</taxon>
        <taxon>Chelicerata</taxon>
        <taxon>Arachnida</taxon>
        <taxon>Araneae</taxon>
        <taxon>Araneomorphae</taxon>
        <taxon>Entelegynae</taxon>
        <taxon>Araneoidea</taxon>
        <taxon>Araneidae</taxon>
        <taxon>Araneus</taxon>
    </lineage>
</organism>
<feature type="compositionally biased region" description="Basic and acidic residues" evidence="1">
    <location>
        <begin position="1022"/>
        <end position="1063"/>
    </location>
</feature>
<feature type="compositionally biased region" description="Basic and acidic residues" evidence="1">
    <location>
        <begin position="1208"/>
        <end position="1229"/>
    </location>
</feature>
<feature type="compositionally biased region" description="Polar residues" evidence="1">
    <location>
        <begin position="77"/>
        <end position="93"/>
    </location>
</feature>
<feature type="compositionally biased region" description="Polar residues" evidence="1">
    <location>
        <begin position="826"/>
        <end position="838"/>
    </location>
</feature>
<feature type="compositionally biased region" description="Basic and acidic residues" evidence="1">
    <location>
        <begin position="2312"/>
        <end position="2323"/>
    </location>
</feature>
<feature type="compositionally biased region" description="Low complexity" evidence="1">
    <location>
        <begin position="1904"/>
        <end position="1915"/>
    </location>
</feature>
<feature type="compositionally biased region" description="Basic residues" evidence="1">
    <location>
        <begin position="2147"/>
        <end position="2160"/>
    </location>
</feature>
<feature type="compositionally biased region" description="Basic and acidic residues" evidence="1">
    <location>
        <begin position="912"/>
        <end position="923"/>
    </location>
</feature>
<feature type="region of interest" description="Disordered" evidence="1">
    <location>
        <begin position="993"/>
        <end position="1189"/>
    </location>
</feature>
<feature type="compositionally biased region" description="Acidic residues" evidence="1">
    <location>
        <begin position="274"/>
        <end position="284"/>
    </location>
</feature>
<feature type="compositionally biased region" description="Basic and acidic residues" evidence="1">
    <location>
        <begin position="733"/>
        <end position="746"/>
    </location>
</feature>
<reference evidence="3 4" key="1">
    <citation type="journal article" date="2019" name="Sci. Rep.">
        <title>Orb-weaving spider Araneus ventricosus genome elucidates the spidroin gene catalogue.</title>
        <authorList>
            <person name="Kono N."/>
            <person name="Nakamura H."/>
            <person name="Ohtoshi R."/>
            <person name="Moran D.A.P."/>
            <person name="Shinohara A."/>
            <person name="Yoshida Y."/>
            <person name="Fujiwara M."/>
            <person name="Mori M."/>
            <person name="Tomita M."/>
            <person name="Arakawa K."/>
        </authorList>
    </citation>
    <scope>NUCLEOTIDE SEQUENCE [LARGE SCALE GENOMIC DNA]</scope>
</reference>
<sequence length="2445" mass="271243">MDATNDQISTNKPPLLPKPCLSASSSDPAEHVIPQMVITLPDEEPAVIRNGSQAIPLPYVSISEPVPADSRAKDSKGTPSPTEAVQEQQTTDGKWSGDEQVDSTQNKSIPHDEHVSHSVIQRPLIIESEKCVSQPTTPEPAVQISESPSPPPSLPPTTMQRPLVVEKWSGDEQVDSTQNKSIPHDEHVSHSVIQRPLIIESEKCVSQPTTPEPAVQISESPSPPPSLPPTTMQRPLVVDSSSQITDNFVLASEGTFEQCSPETIHRENIGKDVIEDEEILDDFESSPMDVKPKSSSFSWMPSFSKSHSSGKDEKSSGVQASKETETKDNQKPSDVEPHAKKDGIQQNMKKFFDNLLHDTSSDTKDKTIVQDDHQDGGATDSKKEQKDGKHGVMKLFSSSKQESETKGKESPLPGELPKETGGTAKESKFTVKKMFDSFKHDTSDKKDATATELSQPDMKSKGKAMPSSQESPKEPEAISKDTSKDSKFSVKKIFQHDVTGKKDSAAESAKPDTKLKGKISPTSTEPLKDLEPTSKDTSKESKFSVKKMFDSFKHESAEKKETVPESSADVKIKVEVTPPSAESETKAKFNVKKMFDSLKHDSSEKKDVLPDSSTDSKFKEKSTSPTKSPKDGDGSSKYNISKMFDSFKHDSPQKKTDVPSDLSQPNENLPKTPKEGDGSSKYNISKMFDSFKHDSPQKKMDIPSDLSQPNENLPKTPKEGDGSSKYNISKMFDSFKHDSPQKKTDELSESSQPVENLDASKVHKDSKSGFKKFIDSFKHDETVPSTTTGVKLSETPVGSSEYDKKESSKSALPKPDTSKQYPGKEMQSSQVTITVSPSEKTDTQSKIITAETKDLPEGKLKSKEGSVKKFFHSFKFDGSVAPKEKTKHHVTFLERDSLKRSHSFRDSILLKDEDVPDHSEKVSKGSTHSIRKLFSSDKPSEKKKLKQQLKRSESCKETFAEKEAFHGFRSFFDSITHKNVPKSSQVFTAEEHIYDTVGKPEPSTSGLSYPENISRQTPSKTPEPKQKEDSSGMKRLFDSFRHKDSASKPKVTKREDKDYEKIDISFTVPSASEPSMPLNDKKKDQSKEYLKKEPQLTKSVEAKKKEQTPKDAKKESEPMKIVETKKKDQTTKDVKKEPQPTKSVEIQKSKDVPKVVSNLSPKLAKEKKTEETIPSIQINGPSTSMDSKTSMFTTISDNFTVLKDKVMHSKDSKKKEAVDQEKISEEYDLQHAASKNQVPDISAGTYKPIEDDSFISVDLKQEDDMKKGTTSVTPDKKVSSPEKPIPESSKKPSVPKNLQKSVKASARIEPGTPETLYDTCCMRLANLLGKKAMEIVSEKTKGPPKKPPKPSAEAIARARAAVVSQRLHGYPTKAQSIGENIPVGYDGIRFADDETESSCDYKDIENIDYILDYELVNRYKCDSKLDTFSDPSTCSGMSSYYTPDTVTLKDETFSDAPLETVRLNNEYLLEHLSAAANNQTDFRSLPSKVKSKEERDKLKSLAKPGQSVSSTTLTPVKRVPPPLPPKPTVLPKPKDSQNKSGVSQCINGLSLSPRLKTKFEKDSAATKKRPLLVADLKGTEFTSLQTKSKDHQNKERTFNTVLRNESLKNISTIAPLHKPLKSTKSSPHISQSSATSEPAASKKQTPQRPPPPISSIHAEEKRPRAPPPVPEKPKREGRTASTSAIPEKRTISPPRPPPPVVTKVNVPPPRPPPPTPSKTVTDKRINDQAETSNIFKTDAPMVSEKDLPNDRPIYENDTQQRKLSEIAHPDYPFEKKEAISDDQSKHRPDESLNVLAKKNDLIPKSSEEISEIKTSDLATVTVDADVVKPAPKPPPRGRRIRSRTVEIPPKEKTPEKSLRRSQSLSDIEVESRTSHLTVSTPPTKIDLKHLYTSVNKDGKRAVASGSQSPSVSSRPLPAPPPPPRKFRSLDRKAKDKKKQAEKDGMKSSEDDVLMPRSASADAAVVHGPKDTEKQIESTLETSGSLSPLPISCSPDMSPDRKSRDELKETDSFKLSESGSPVPRSDSPNVSVKPPERKRKTEKQRFLSLHTEIKRTTPEFETHSLRMPRSHSEPLKPDRKFKHLHRPEYDENANISFPTVAEVHHSSVILDECGNEIGETSASANIPPVDATDSATSDGKDKKNPNPHPRRKKDKNPKKSHSSWYDQSEQSWEIVDWDSVAASEKDFRTPETSGSLAQMRRRSDPIIGRKIRQPSKFYVDVEVGSAGLPLVDKETSPLHLDCSEKSVQTSLETLSQGIISHDEQSELAESSSDNTDNLLNIVKTLQSELKTTLSRHKSLEDEDKDTSNAATDTEMKDEGRKKEYLNTPSIQSSASETWPISSSEESEGELSSGRAASLSEIALNRKKKKVFYIAREIMTSEEIFVDTLKLLNVDFKAAVEAASKQRNSPVIPDEALSQILNHLPQLQQLNENLLMELKDRIDNWFV</sequence>
<feature type="compositionally biased region" description="Polar residues" evidence="1">
    <location>
        <begin position="1622"/>
        <end position="1646"/>
    </location>
</feature>
<dbReference type="Proteomes" id="UP000499080">
    <property type="component" value="Unassembled WGS sequence"/>
</dbReference>
<feature type="region of interest" description="Disordered" evidence="1">
    <location>
        <begin position="912"/>
        <end position="954"/>
    </location>
</feature>
<dbReference type="InterPro" id="IPR000219">
    <property type="entry name" value="DH_dom"/>
</dbReference>
<feature type="compositionally biased region" description="Basic and acidic residues" evidence="1">
    <location>
        <begin position="350"/>
        <end position="390"/>
    </location>
</feature>
<dbReference type="SUPFAM" id="SSF48065">
    <property type="entry name" value="DBL homology domain (DH-domain)"/>
    <property type="match status" value="1"/>
</dbReference>
<feature type="compositionally biased region" description="Pro residues" evidence="1">
    <location>
        <begin position="1693"/>
        <end position="1716"/>
    </location>
</feature>
<feature type="compositionally biased region" description="Basic and acidic residues" evidence="1">
    <location>
        <begin position="1743"/>
        <end position="1790"/>
    </location>
</feature>
<feature type="region of interest" description="Disordered" evidence="1">
    <location>
        <begin position="781"/>
        <end position="844"/>
    </location>
</feature>
<feature type="compositionally biased region" description="Basic and acidic residues" evidence="1">
    <location>
        <begin position="1997"/>
        <end position="2013"/>
    </location>
</feature>
<feature type="region of interest" description="Disordered" evidence="1">
    <location>
        <begin position="253"/>
        <end position="765"/>
    </location>
</feature>
<feature type="compositionally biased region" description="Basic and acidic residues" evidence="1">
    <location>
        <begin position="2050"/>
        <end position="2077"/>
    </location>
</feature>